<evidence type="ECO:0000256" key="1">
    <source>
        <dbReference type="SAM" id="Phobius"/>
    </source>
</evidence>
<evidence type="ECO:0000313" key="2">
    <source>
        <dbReference type="EMBL" id="RZF54688.1"/>
    </source>
</evidence>
<dbReference type="AlphaFoldDB" id="A0A4Q6XK76"/>
<dbReference type="Proteomes" id="UP000292110">
    <property type="component" value="Unassembled WGS sequence"/>
</dbReference>
<dbReference type="RefSeq" id="WP_004670983.1">
    <property type="nucleotide sequence ID" value="NZ_SGIM01000003.1"/>
</dbReference>
<feature type="transmembrane region" description="Helical" evidence="1">
    <location>
        <begin position="114"/>
        <end position="139"/>
    </location>
</feature>
<feature type="transmembrane region" description="Helical" evidence="1">
    <location>
        <begin position="54"/>
        <end position="71"/>
    </location>
</feature>
<comment type="caution">
    <text evidence="2">The sequence shown here is derived from an EMBL/GenBank/DDBJ whole genome shotgun (WGS) entry which is preliminary data.</text>
</comment>
<sequence>MKVDYTQDEIDSRTLKLIVGLIALFLASLTSFLTHGEIQSISESYHHDGLVRNIFVGCLFAIASFLFAYNGQEPQKEALISKIAAVSALGVALFPCKCEVMGNVCKNINEYNQIVFGIMHIISAIVMFLILARFCQIFYQRAKTKFLRDGNIMAKRRSYIYLISGITIVLSMLILILDMLIQYLPNPIILNPRLVYWCEFFGLVAFGISWLTSSKILPFMAMEHEELHILKK</sequence>
<keyword evidence="3" id="KW-1185">Reference proteome</keyword>
<evidence type="ECO:0000313" key="3">
    <source>
        <dbReference type="Proteomes" id="UP000292110"/>
    </source>
</evidence>
<protein>
    <recommendedName>
        <fullName evidence="4">DUF998 domain-containing protein</fullName>
    </recommendedName>
</protein>
<evidence type="ECO:0008006" key="4">
    <source>
        <dbReference type="Google" id="ProtNLM"/>
    </source>
</evidence>
<gene>
    <name evidence="2" type="ORF">EXE30_05555</name>
</gene>
<feature type="transmembrane region" description="Helical" evidence="1">
    <location>
        <begin position="78"/>
        <end position="94"/>
    </location>
</feature>
<feature type="transmembrane region" description="Helical" evidence="1">
    <location>
        <begin position="15"/>
        <end position="34"/>
    </location>
</feature>
<accession>A0A4Q6XK76</accession>
<keyword evidence="1" id="KW-0812">Transmembrane</keyword>
<dbReference type="EMBL" id="SGIM01000003">
    <property type="protein sequence ID" value="RZF54688.1"/>
    <property type="molecule type" value="Genomic_DNA"/>
</dbReference>
<proteinExistence type="predicted"/>
<feature type="transmembrane region" description="Helical" evidence="1">
    <location>
        <begin position="159"/>
        <end position="182"/>
    </location>
</feature>
<reference evidence="2 3" key="1">
    <citation type="submission" date="2019-02" db="EMBL/GenBank/DDBJ databases">
        <title>The draft genome of Acinetobacter halotolerans strain JCM 31009.</title>
        <authorList>
            <person name="Qin J."/>
            <person name="Feng Y."/>
            <person name="Nemec A."/>
            <person name="Zong Z."/>
        </authorList>
    </citation>
    <scope>NUCLEOTIDE SEQUENCE [LARGE SCALE GENOMIC DNA]</scope>
    <source>
        <strain evidence="2 3">JCM 31009</strain>
    </source>
</reference>
<name>A0A4Q6XK76_9GAMM</name>
<feature type="transmembrane region" description="Helical" evidence="1">
    <location>
        <begin position="194"/>
        <end position="212"/>
    </location>
</feature>
<organism evidence="2 3">
    <name type="scientific">Acinetobacter halotolerans</name>
    <dbReference type="NCBI Taxonomy" id="1752076"/>
    <lineage>
        <taxon>Bacteria</taxon>
        <taxon>Pseudomonadati</taxon>
        <taxon>Pseudomonadota</taxon>
        <taxon>Gammaproteobacteria</taxon>
        <taxon>Moraxellales</taxon>
        <taxon>Moraxellaceae</taxon>
        <taxon>Acinetobacter</taxon>
    </lineage>
</organism>
<keyword evidence="1" id="KW-1133">Transmembrane helix</keyword>
<keyword evidence="1" id="KW-0472">Membrane</keyword>